<dbReference type="GO" id="GO:0005525">
    <property type="term" value="F:GTP binding"/>
    <property type="evidence" value="ECO:0007669"/>
    <property type="project" value="InterPro"/>
</dbReference>
<dbReference type="InParanoid" id="A0A0G4ENB4"/>
<organism evidence="3 4">
    <name type="scientific">Vitrella brassicaformis (strain CCMP3155)</name>
    <dbReference type="NCBI Taxonomy" id="1169540"/>
    <lineage>
        <taxon>Eukaryota</taxon>
        <taxon>Sar</taxon>
        <taxon>Alveolata</taxon>
        <taxon>Colpodellida</taxon>
        <taxon>Vitrellaceae</taxon>
        <taxon>Vitrella</taxon>
    </lineage>
</organism>
<dbReference type="InterPro" id="IPR027417">
    <property type="entry name" value="P-loop_NTPase"/>
</dbReference>
<evidence type="ECO:0000259" key="2">
    <source>
        <dbReference type="Pfam" id="PF01926"/>
    </source>
</evidence>
<dbReference type="OrthoDB" id="422720at2759"/>
<feature type="domain" description="G" evidence="2">
    <location>
        <begin position="120"/>
        <end position="229"/>
    </location>
</feature>
<dbReference type="EMBL" id="CDMY01000275">
    <property type="protein sequence ID" value="CEL98626.1"/>
    <property type="molecule type" value="Genomic_DNA"/>
</dbReference>
<dbReference type="PhylomeDB" id="A0A0G4ENB4"/>
<feature type="region of interest" description="Disordered" evidence="1">
    <location>
        <begin position="82"/>
        <end position="103"/>
    </location>
</feature>
<dbReference type="VEuPathDB" id="CryptoDB:Vbra_2761"/>
<proteinExistence type="predicted"/>
<evidence type="ECO:0000313" key="3">
    <source>
        <dbReference type="EMBL" id="CEL98626.1"/>
    </source>
</evidence>
<accession>A0A0G4ENB4</accession>
<name>A0A0G4ENB4_VITBC</name>
<protein>
    <recommendedName>
        <fullName evidence="2">G domain-containing protein</fullName>
    </recommendedName>
</protein>
<dbReference type="SUPFAM" id="SSF52540">
    <property type="entry name" value="P-loop containing nucleoside triphosphate hydrolases"/>
    <property type="match status" value="1"/>
</dbReference>
<dbReference type="CDD" id="cd00882">
    <property type="entry name" value="Ras_like_GTPase"/>
    <property type="match status" value="1"/>
</dbReference>
<evidence type="ECO:0000256" key="1">
    <source>
        <dbReference type="SAM" id="MobiDB-lite"/>
    </source>
</evidence>
<reference evidence="3 4" key="1">
    <citation type="submission" date="2014-11" db="EMBL/GenBank/DDBJ databases">
        <authorList>
            <person name="Zhu J."/>
            <person name="Qi W."/>
            <person name="Song R."/>
        </authorList>
    </citation>
    <scope>NUCLEOTIDE SEQUENCE [LARGE SCALE GENOMIC DNA]</scope>
</reference>
<dbReference type="Pfam" id="PF01926">
    <property type="entry name" value="MMR_HSR1"/>
    <property type="match status" value="1"/>
</dbReference>
<sequence>MGNVVSTVASAVFQAVPYVLAAVEVAKLPFGGGGGGPVPEAVRRAAKGAAEEMETQAEANRQQNEADLQRRHEQQLFAAQDEGARKALAEEEERKRKFEQDYPRTEYQKQAMEDHPNRAQVMLCGNAGTGKSTLINLLMMVVSHLYALARGGSTVARAAVSALGECTERPTVYTFAEDSPLFHLAIMIDTPGAGTLLVPEDTYPRMIGIRYATIVLLVVAERLRAIDHKIY</sequence>
<dbReference type="Proteomes" id="UP000041254">
    <property type="component" value="Unassembled WGS sequence"/>
</dbReference>
<keyword evidence="4" id="KW-1185">Reference proteome</keyword>
<evidence type="ECO:0000313" key="4">
    <source>
        <dbReference type="Proteomes" id="UP000041254"/>
    </source>
</evidence>
<gene>
    <name evidence="3" type="ORF">Vbra_2761</name>
</gene>
<dbReference type="AlphaFoldDB" id="A0A0G4ENB4"/>
<dbReference type="InterPro" id="IPR006073">
    <property type="entry name" value="GTP-bd"/>
</dbReference>
<dbReference type="Gene3D" id="3.40.50.300">
    <property type="entry name" value="P-loop containing nucleotide triphosphate hydrolases"/>
    <property type="match status" value="1"/>
</dbReference>